<evidence type="ECO:0000313" key="3">
    <source>
        <dbReference type="Proteomes" id="UP000029981"/>
    </source>
</evidence>
<dbReference type="Proteomes" id="UP000029981">
    <property type="component" value="Chromosome 5"/>
</dbReference>
<organism evidence="2 3">
    <name type="scientific">Cucumis sativus</name>
    <name type="common">Cucumber</name>
    <dbReference type="NCBI Taxonomy" id="3659"/>
    <lineage>
        <taxon>Eukaryota</taxon>
        <taxon>Viridiplantae</taxon>
        <taxon>Streptophyta</taxon>
        <taxon>Embryophyta</taxon>
        <taxon>Tracheophyta</taxon>
        <taxon>Spermatophyta</taxon>
        <taxon>Magnoliopsida</taxon>
        <taxon>eudicotyledons</taxon>
        <taxon>Gunneridae</taxon>
        <taxon>Pentapetalae</taxon>
        <taxon>rosids</taxon>
        <taxon>fabids</taxon>
        <taxon>Cucurbitales</taxon>
        <taxon>Cucurbitaceae</taxon>
        <taxon>Benincaseae</taxon>
        <taxon>Cucumis</taxon>
    </lineage>
</organism>
<dbReference type="Pfam" id="PF06880">
    <property type="entry name" value="DUF1262"/>
    <property type="match status" value="1"/>
</dbReference>
<dbReference type="KEGG" id="csv:105435704"/>
<dbReference type="AlphaFoldDB" id="A0A0A0KUD7"/>
<dbReference type="EMBL" id="CM002926">
    <property type="protein sequence ID" value="KGN52022.1"/>
    <property type="molecule type" value="Genomic_DNA"/>
</dbReference>
<name>A0A0A0KUD7_CUCSA</name>
<reference evidence="2 3" key="2">
    <citation type="journal article" date="2009" name="PLoS ONE">
        <title>An integrated genetic and cytogenetic map of the cucumber genome.</title>
        <authorList>
            <person name="Ren Y."/>
            <person name="Zhang Z."/>
            <person name="Liu J."/>
            <person name="Staub J.E."/>
            <person name="Han Y."/>
            <person name="Cheng Z."/>
            <person name="Li X."/>
            <person name="Lu J."/>
            <person name="Miao H."/>
            <person name="Kang H."/>
            <person name="Xie B."/>
            <person name="Gu X."/>
            <person name="Wang X."/>
            <person name="Du Y."/>
            <person name="Jin W."/>
            <person name="Huang S."/>
        </authorList>
    </citation>
    <scope>NUCLEOTIDE SEQUENCE [LARGE SCALE GENOMIC DNA]</scope>
    <source>
        <strain evidence="3">cv. 9930</strain>
    </source>
</reference>
<reference evidence="2 3" key="4">
    <citation type="journal article" date="2011" name="BMC Genomics">
        <title>RNA-Seq improves annotation of protein-coding genes in the cucumber genome.</title>
        <authorList>
            <person name="Li Z."/>
            <person name="Zhang Z."/>
            <person name="Yan P."/>
            <person name="Huang S."/>
            <person name="Fei Z."/>
            <person name="Lin K."/>
        </authorList>
    </citation>
    <scope>NUCLEOTIDE SEQUENCE [LARGE SCALE GENOMIC DNA]</scope>
    <source>
        <strain evidence="3">cv. 9930</strain>
    </source>
</reference>
<reference evidence="2 3" key="3">
    <citation type="journal article" date="2010" name="BMC Genomics">
        <title>Transcriptome sequencing and comparative analysis of cucumber flowers with different sex types.</title>
        <authorList>
            <person name="Guo S."/>
            <person name="Zheng Y."/>
            <person name="Joung J.G."/>
            <person name="Liu S."/>
            <person name="Zhang Z."/>
            <person name="Crasta O.R."/>
            <person name="Sobral B.W."/>
            <person name="Xu Y."/>
            <person name="Huang S."/>
            <person name="Fei Z."/>
        </authorList>
    </citation>
    <scope>NUCLEOTIDE SEQUENCE [LARGE SCALE GENOMIC DNA]</scope>
    <source>
        <strain evidence="3">cv. 9930</strain>
    </source>
</reference>
<gene>
    <name evidence="2" type="ORF">Csa_5G608100</name>
</gene>
<feature type="compositionally biased region" description="Low complexity" evidence="1">
    <location>
        <begin position="1"/>
        <end position="27"/>
    </location>
</feature>
<dbReference type="PANTHER" id="PTHR31050">
    <property type="entry name" value="OS08G0413200 PROTEIN"/>
    <property type="match status" value="1"/>
</dbReference>
<reference evidence="2 3" key="1">
    <citation type="journal article" date="2009" name="Nat. Genet.">
        <title>The genome of the cucumber, Cucumis sativus L.</title>
        <authorList>
            <person name="Huang S."/>
            <person name="Li R."/>
            <person name="Zhang Z."/>
            <person name="Li L."/>
            <person name="Gu X."/>
            <person name="Fan W."/>
            <person name="Lucas W.J."/>
            <person name="Wang X."/>
            <person name="Xie B."/>
            <person name="Ni P."/>
            <person name="Ren Y."/>
            <person name="Zhu H."/>
            <person name="Li J."/>
            <person name="Lin K."/>
            <person name="Jin W."/>
            <person name="Fei Z."/>
            <person name="Li G."/>
            <person name="Staub J."/>
            <person name="Kilian A."/>
            <person name="van der Vossen E.A."/>
            <person name="Wu Y."/>
            <person name="Guo J."/>
            <person name="He J."/>
            <person name="Jia Z."/>
            <person name="Ren Y."/>
            <person name="Tian G."/>
            <person name="Lu Y."/>
            <person name="Ruan J."/>
            <person name="Qian W."/>
            <person name="Wang M."/>
            <person name="Huang Q."/>
            <person name="Li B."/>
            <person name="Xuan Z."/>
            <person name="Cao J."/>
            <person name="Asan"/>
            <person name="Wu Z."/>
            <person name="Zhang J."/>
            <person name="Cai Q."/>
            <person name="Bai Y."/>
            <person name="Zhao B."/>
            <person name="Han Y."/>
            <person name="Li Y."/>
            <person name="Li X."/>
            <person name="Wang S."/>
            <person name="Shi Q."/>
            <person name="Liu S."/>
            <person name="Cho W.K."/>
            <person name="Kim J.Y."/>
            <person name="Xu Y."/>
            <person name="Heller-Uszynska K."/>
            <person name="Miao H."/>
            <person name="Cheng Z."/>
            <person name="Zhang S."/>
            <person name="Wu J."/>
            <person name="Yang Y."/>
            <person name="Kang H."/>
            <person name="Li M."/>
            <person name="Liang H."/>
            <person name="Ren X."/>
            <person name="Shi Z."/>
            <person name="Wen M."/>
            <person name="Jian M."/>
            <person name="Yang H."/>
            <person name="Zhang G."/>
            <person name="Yang Z."/>
            <person name="Chen R."/>
            <person name="Liu S."/>
            <person name="Li J."/>
            <person name="Ma L."/>
            <person name="Liu H."/>
            <person name="Zhou Y."/>
            <person name="Zhao J."/>
            <person name="Fang X."/>
            <person name="Li G."/>
            <person name="Fang L."/>
            <person name="Li Y."/>
            <person name="Liu D."/>
            <person name="Zheng H."/>
            <person name="Zhang Y."/>
            <person name="Qin N."/>
            <person name="Li Z."/>
            <person name="Yang G."/>
            <person name="Yang S."/>
            <person name="Bolund L."/>
            <person name="Kristiansen K."/>
            <person name="Zheng H."/>
            <person name="Li S."/>
            <person name="Zhang X."/>
            <person name="Yang H."/>
            <person name="Wang J."/>
            <person name="Sun R."/>
            <person name="Zhang B."/>
            <person name="Jiang S."/>
            <person name="Wang J."/>
            <person name="Du Y."/>
            <person name="Li S."/>
        </authorList>
    </citation>
    <scope>NUCLEOTIDE SEQUENCE [LARGE SCALE GENOMIC DNA]</scope>
    <source>
        <strain evidence="3">cv. 9930</strain>
    </source>
</reference>
<dbReference type="Gramene" id="KGN52022">
    <property type="protein sequence ID" value="KGN52022"/>
    <property type="gene ID" value="Csa_5G608100"/>
</dbReference>
<proteinExistence type="predicted"/>
<dbReference type="PANTHER" id="PTHR31050:SF14">
    <property type="entry name" value="DUF1618 DOMAIN-CONTAINING PROTEIN"/>
    <property type="match status" value="1"/>
</dbReference>
<accession>A0A0A0KUD7</accession>
<dbReference type="STRING" id="3659.A0A0A0KUD7"/>
<evidence type="ECO:0000256" key="1">
    <source>
        <dbReference type="SAM" id="MobiDB-lite"/>
    </source>
</evidence>
<feature type="region of interest" description="Disordered" evidence="1">
    <location>
        <begin position="1"/>
        <end position="30"/>
    </location>
</feature>
<dbReference type="InterPro" id="IPR010683">
    <property type="entry name" value="DUF1262"/>
</dbReference>
<sequence>MYVTRPLSLYRDSSSGSGSDSGLPSGPNTGVLVIEDEGSERRWFFGLLKAKSVKVPPFPQNKLMKLWYSKGIHSDTDDFEAMLIPVLNQPSNSNQYYVISSDVIEKGLACTSSKECDVKNSCCFTYIFDISPQIFDPRNVYQQFHITNRYTFFGRPGGFVSKSTAIDGIPPDFLRHYGWQARTRTLKNFNPTPALGVDDALRTRLPELDLGNPVEVGKWYCPFIFIRDGEVGVQMRKSPYYEMTLQQNWEEIFGCYNDSGGGGVMVDVCVRREAVLVGGALLAAERVVVSDGIMWFGPWPSEVGLSMAIVERVKWEEERVGFVWGRNHEEEIERVLRREEFEGEGVWKRVRCYVLVERFVLKRMDATLVLTWEFRHTHQIRTKWENEN</sequence>
<protein>
    <submittedName>
        <fullName evidence="2">Uncharacterized protein</fullName>
    </submittedName>
</protein>
<dbReference type="OMA" id="TDETRCW"/>
<dbReference type="OrthoDB" id="647907at2759"/>
<evidence type="ECO:0000313" key="2">
    <source>
        <dbReference type="EMBL" id="KGN52022.1"/>
    </source>
</evidence>
<keyword evidence="3" id="KW-1185">Reference proteome</keyword>